<organism evidence="8 9">
    <name type="scientific">Ranitomeya imitator</name>
    <name type="common">mimic poison frog</name>
    <dbReference type="NCBI Taxonomy" id="111125"/>
    <lineage>
        <taxon>Eukaryota</taxon>
        <taxon>Metazoa</taxon>
        <taxon>Chordata</taxon>
        <taxon>Craniata</taxon>
        <taxon>Vertebrata</taxon>
        <taxon>Euteleostomi</taxon>
        <taxon>Amphibia</taxon>
        <taxon>Batrachia</taxon>
        <taxon>Anura</taxon>
        <taxon>Neobatrachia</taxon>
        <taxon>Hyloidea</taxon>
        <taxon>Dendrobatidae</taxon>
        <taxon>Dendrobatinae</taxon>
        <taxon>Ranitomeya</taxon>
    </lineage>
</organism>
<dbReference type="Pfam" id="PF01490">
    <property type="entry name" value="Aa_trans"/>
    <property type="match status" value="1"/>
</dbReference>
<protein>
    <recommendedName>
        <fullName evidence="7">Amino acid transporter transmembrane domain-containing protein</fullName>
    </recommendedName>
</protein>
<evidence type="ECO:0000256" key="2">
    <source>
        <dbReference type="ARBA" id="ARBA00022448"/>
    </source>
</evidence>
<dbReference type="PANTHER" id="PTHR22950:SF222">
    <property type="entry name" value="SODIUM-COUPLED NEUTRAL AMINO ACID TRANSPORTER 4"/>
    <property type="match status" value="1"/>
</dbReference>
<evidence type="ECO:0000313" key="8">
    <source>
        <dbReference type="EMBL" id="CAJ0956520.1"/>
    </source>
</evidence>
<keyword evidence="9" id="KW-1185">Reference proteome</keyword>
<dbReference type="InterPro" id="IPR013057">
    <property type="entry name" value="AA_transpt_TM"/>
</dbReference>
<accession>A0ABN9M1K2</accession>
<evidence type="ECO:0000313" key="9">
    <source>
        <dbReference type="Proteomes" id="UP001176940"/>
    </source>
</evidence>
<comment type="caution">
    <text evidence="8">The sequence shown here is derived from an EMBL/GenBank/DDBJ whole genome shotgun (WGS) entry which is preliminary data.</text>
</comment>
<name>A0ABN9M1K2_9NEOB</name>
<evidence type="ECO:0000256" key="1">
    <source>
        <dbReference type="ARBA" id="ARBA00004141"/>
    </source>
</evidence>
<dbReference type="Proteomes" id="UP001176940">
    <property type="component" value="Unassembled WGS sequence"/>
</dbReference>
<gene>
    <name evidence="8" type="ORF">RIMI_LOCUS15570359</name>
</gene>
<sequence length="174" mass="20135">MRRVFLDRSMSIYLAATLRRRKVRTSLTTLLFPGRPFSLLRHFLIAFVLLAFNNTLVIFVPTIKDIFGFIGASAATLLIFILPAAFYLRIVKKEPFRSPQKIGEGRLPVSTRARQRVSIAIFFILILYFTLKYGFRYRFPILQTYRNSVSEFRYQIQKIANLMADPTQGSGRVS</sequence>
<dbReference type="EMBL" id="CAUEEQ010042050">
    <property type="protein sequence ID" value="CAJ0956520.1"/>
    <property type="molecule type" value="Genomic_DNA"/>
</dbReference>
<keyword evidence="2" id="KW-0813">Transport</keyword>
<feature type="transmembrane region" description="Helical" evidence="6">
    <location>
        <begin position="39"/>
        <end position="60"/>
    </location>
</feature>
<proteinExistence type="predicted"/>
<evidence type="ECO:0000256" key="3">
    <source>
        <dbReference type="ARBA" id="ARBA00022692"/>
    </source>
</evidence>
<feature type="transmembrane region" description="Helical" evidence="6">
    <location>
        <begin position="66"/>
        <end position="88"/>
    </location>
</feature>
<keyword evidence="3 6" id="KW-0812">Transmembrane</keyword>
<evidence type="ECO:0000256" key="6">
    <source>
        <dbReference type="SAM" id="Phobius"/>
    </source>
</evidence>
<keyword evidence="4 6" id="KW-1133">Transmembrane helix</keyword>
<feature type="domain" description="Amino acid transporter transmembrane" evidence="7">
    <location>
        <begin position="34"/>
        <end position="94"/>
    </location>
</feature>
<feature type="transmembrane region" description="Helical" evidence="6">
    <location>
        <begin position="117"/>
        <end position="135"/>
    </location>
</feature>
<evidence type="ECO:0000259" key="7">
    <source>
        <dbReference type="Pfam" id="PF01490"/>
    </source>
</evidence>
<evidence type="ECO:0000256" key="5">
    <source>
        <dbReference type="ARBA" id="ARBA00023136"/>
    </source>
</evidence>
<reference evidence="8" key="1">
    <citation type="submission" date="2023-07" db="EMBL/GenBank/DDBJ databases">
        <authorList>
            <person name="Stuckert A."/>
        </authorList>
    </citation>
    <scope>NUCLEOTIDE SEQUENCE</scope>
</reference>
<keyword evidence="5 6" id="KW-0472">Membrane</keyword>
<dbReference type="PANTHER" id="PTHR22950">
    <property type="entry name" value="AMINO ACID TRANSPORTER"/>
    <property type="match status" value="1"/>
</dbReference>
<comment type="subcellular location">
    <subcellularLocation>
        <location evidence="1">Membrane</location>
        <topology evidence="1">Multi-pass membrane protein</topology>
    </subcellularLocation>
</comment>
<evidence type="ECO:0000256" key="4">
    <source>
        <dbReference type="ARBA" id="ARBA00022989"/>
    </source>
</evidence>